<dbReference type="InterPro" id="IPR010852">
    <property type="entry name" value="ABATE"/>
</dbReference>
<dbReference type="KEGG" id="eaz:JHT90_00495"/>
<dbReference type="InterPro" id="IPR021005">
    <property type="entry name" value="Znf_CGNR"/>
</dbReference>
<dbReference type="EMBL" id="CP067393">
    <property type="protein sequence ID" value="QQP85776.1"/>
    <property type="molecule type" value="Genomic_DNA"/>
</dbReference>
<proteinExistence type="predicted"/>
<gene>
    <name evidence="2" type="ORF">JHT90_00495</name>
</gene>
<dbReference type="RefSeq" id="WP_201092774.1">
    <property type="nucleotide sequence ID" value="NZ_CP067393.1"/>
</dbReference>
<evidence type="ECO:0000313" key="3">
    <source>
        <dbReference type="Proteomes" id="UP000595278"/>
    </source>
</evidence>
<dbReference type="AlphaFoldDB" id="A0A974RX17"/>
<name>A0A974RX17_9GAMM</name>
<dbReference type="Proteomes" id="UP000595278">
    <property type="component" value="Chromosome"/>
</dbReference>
<dbReference type="Pfam" id="PF07336">
    <property type="entry name" value="ABATE"/>
    <property type="match status" value="1"/>
</dbReference>
<evidence type="ECO:0000259" key="1">
    <source>
        <dbReference type="Pfam" id="PF11706"/>
    </source>
</evidence>
<dbReference type="InterPro" id="IPR023286">
    <property type="entry name" value="ABATE_dom_sf"/>
</dbReference>
<dbReference type="PANTHER" id="PTHR35525:SF3">
    <property type="entry name" value="BLL6575 PROTEIN"/>
    <property type="match status" value="1"/>
</dbReference>
<feature type="domain" description="Zinc finger CGNR" evidence="1">
    <location>
        <begin position="150"/>
        <end position="191"/>
    </location>
</feature>
<sequence>MANINTVPQQPYVLADHIVLDMINTVAKVNGDIIDYWQSAKDVINWLDKVANINVPVDRKFTDEDLLHSAKELRESVHLLIQAKKAGELLRIDLLNNFLLESLSWLSLEVNKSGELGFKKNYKKDTPKQILGPLAEAAVELLVTMDFGLVKRCEHEDCILWFYDKTKAHKRRWCSMAVCGNRHKVANFRKKQQ</sequence>
<accession>A0A974RX17</accession>
<dbReference type="Gene3D" id="1.10.3300.10">
    <property type="entry name" value="Jann2411-like domain"/>
    <property type="match status" value="1"/>
</dbReference>
<dbReference type="Pfam" id="PF11706">
    <property type="entry name" value="zf-CGNR"/>
    <property type="match status" value="1"/>
</dbReference>
<keyword evidence="3" id="KW-1185">Reference proteome</keyword>
<dbReference type="SUPFAM" id="SSF160904">
    <property type="entry name" value="Jann2411-like"/>
    <property type="match status" value="1"/>
</dbReference>
<protein>
    <submittedName>
        <fullName evidence="2">CGNR zinc finger domain-containing protein</fullName>
    </submittedName>
</protein>
<reference evidence="2 3" key="1">
    <citation type="submission" date="2021-01" db="EMBL/GenBank/DDBJ databases">
        <title>Entomomonas sp. F2A isolated from a house cricket (Acheta domesticus).</title>
        <authorList>
            <person name="Spergser J."/>
            <person name="Busse H.-J."/>
        </authorList>
    </citation>
    <scope>NUCLEOTIDE SEQUENCE [LARGE SCALE GENOMIC DNA]</scope>
    <source>
        <strain evidence="2 3">F2A</strain>
    </source>
</reference>
<dbReference type="PANTHER" id="PTHR35525">
    <property type="entry name" value="BLL6575 PROTEIN"/>
    <property type="match status" value="1"/>
</dbReference>
<organism evidence="2 3">
    <name type="scientific">Entomomonas asaccharolytica</name>
    <dbReference type="NCBI Taxonomy" id="2785331"/>
    <lineage>
        <taxon>Bacteria</taxon>
        <taxon>Pseudomonadati</taxon>
        <taxon>Pseudomonadota</taxon>
        <taxon>Gammaproteobacteria</taxon>
        <taxon>Pseudomonadales</taxon>
        <taxon>Pseudomonadaceae</taxon>
        <taxon>Entomomonas</taxon>
    </lineage>
</organism>
<evidence type="ECO:0000313" key="2">
    <source>
        <dbReference type="EMBL" id="QQP85776.1"/>
    </source>
</evidence>